<dbReference type="NCBIfam" id="NF011022">
    <property type="entry name" value="PRK14451.1"/>
    <property type="match status" value="1"/>
</dbReference>
<dbReference type="NCBIfam" id="NF011000">
    <property type="entry name" value="PRK14426.1"/>
    <property type="match status" value="1"/>
</dbReference>
<evidence type="ECO:0000256" key="4">
    <source>
        <dbReference type="ARBA" id="ARBA00047645"/>
    </source>
</evidence>
<proteinExistence type="inferred from homology"/>
<evidence type="ECO:0000256" key="7">
    <source>
        <dbReference type="RuleBase" id="RU004168"/>
    </source>
</evidence>
<evidence type="ECO:0000259" key="8">
    <source>
        <dbReference type="PROSITE" id="PS51160"/>
    </source>
</evidence>
<comment type="caution">
    <text evidence="9">The sequence shown here is derived from an EMBL/GenBank/DDBJ whole genome shotgun (WGS) entry which is preliminary data.</text>
</comment>
<comment type="similarity">
    <text evidence="1 7">Belongs to the acylphosphatase family.</text>
</comment>
<sequence length="90" mass="9827">MGKVYKKAWVSGKVQGVWFRASTKQQADQLGISGYAKNLEDGRVEVFMCGNEVSVAKLLEWLEEGPPMAVVNELKVADAESEASEGFVTC</sequence>
<dbReference type="EC" id="3.6.1.7" evidence="2 5"/>
<evidence type="ECO:0000313" key="9">
    <source>
        <dbReference type="EMBL" id="NYZ68022.1"/>
    </source>
</evidence>
<dbReference type="SUPFAM" id="SSF54975">
    <property type="entry name" value="Acylphosphatase/BLUF domain-like"/>
    <property type="match status" value="1"/>
</dbReference>
<reference evidence="9 10" key="1">
    <citation type="submission" date="2020-07" db="EMBL/GenBank/DDBJ databases">
        <title>Endozoicomonas sp. nov., isolated from sediment.</title>
        <authorList>
            <person name="Gu T."/>
        </authorList>
    </citation>
    <scope>NUCLEOTIDE SEQUENCE [LARGE SCALE GENOMIC DNA]</scope>
    <source>
        <strain evidence="9 10">SM1973</strain>
    </source>
</reference>
<dbReference type="EMBL" id="JACCKB010000033">
    <property type="protein sequence ID" value="NYZ68022.1"/>
    <property type="molecule type" value="Genomic_DNA"/>
</dbReference>
<feature type="active site" evidence="5">
    <location>
        <position position="38"/>
    </location>
</feature>
<dbReference type="PANTHER" id="PTHR47268">
    <property type="entry name" value="ACYLPHOSPHATASE"/>
    <property type="match status" value="1"/>
</dbReference>
<dbReference type="GO" id="GO:0003998">
    <property type="term" value="F:acylphosphatase activity"/>
    <property type="evidence" value="ECO:0007669"/>
    <property type="project" value="UniProtKB-EC"/>
</dbReference>
<evidence type="ECO:0000256" key="1">
    <source>
        <dbReference type="ARBA" id="ARBA00005614"/>
    </source>
</evidence>
<dbReference type="AlphaFoldDB" id="A0A853I8H2"/>
<keyword evidence="10" id="KW-1185">Reference proteome</keyword>
<evidence type="ECO:0000256" key="6">
    <source>
        <dbReference type="RuleBase" id="RU000553"/>
    </source>
</evidence>
<dbReference type="PROSITE" id="PS00151">
    <property type="entry name" value="ACYLPHOSPHATASE_2"/>
    <property type="match status" value="1"/>
</dbReference>
<dbReference type="InterPro" id="IPR017968">
    <property type="entry name" value="Acylphosphatase_CS"/>
</dbReference>
<dbReference type="RefSeq" id="WP_180570038.1">
    <property type="nucleotide sequence ID" value="NZ_JACCKB010000033.1"/>
</dbReference>
<dbReference type="Gene3D" id="3.30.70.100">
    <property type="match status" value="1"/>
</dbReference>
<dbReference type="InterPro" id="IPR036046">
    <property type="entry name" value="Acylphosphatase-like_dom_sf"/>
</dbReference>
<dbReference type="InterPro" id="IPR001792">
    <property type="entry name" value="Acylphosphatase-like_dom"/>
</dbReference>
<dbReference type="Pfam" id="PF00708">
    <property type="entry name" value="Acylphosphatase"/>
    <property type="match status" value="1"/>
</dbReference>
<dbReference type="PROSITE" id="PS51160">
    <property type="entry name" value="ACYLPHOSPHATASE_3"/>
    <property type="match status" value="1"/>
</dbReference>
<dbReference type="Proteomes" id="UP000569732">
    <property type="component" value="Unassembled WGS sequence"/>
</dbReference>
<evidence type="ECO:0000256" key="5">
    <source>
        <dbReference type="PROSITE-ProRule" id="PRU00520"/>
    </source>
</evidence>
<dbReference type="PANTHER" id="PTHR47268:SF4">
    <property type="entry name" value="ACYLPHOSPHATASE"/>
    <property type="match status" value="1"/>
</dbReference>
<dbReference type="InterPro" id="IPR020456">
    <property type="entry name" value="Acylphosphatase"/>
</dbReference>
<evidence type="ECO:0000313" key="10">
    <source>
        <dbReference type="Proteomes" id="UP000569732"/>
    </source>
</evidence>
<evidence type="ECO:0000256" key="2">
    <source>
        <dbReference type="ARBA" id="ARBA00012150"/>
    </source>
</evidence>
<accession>A0A853I8H2</accession>
<evidence type="ECO:0000256" key="3">
    <source>
        <dbReference type="ARBA" id="ARBA00015991"/>
    </source>
</evidence>
<feature type="domain" description="Acylphosphatase-like" evidence="8">
    <location>
        <begin position="5"/>
        <end position="90"/>
    </location>
</feature>
<keyword evidence="5 6" id="KW-0378">Hydrolase</keyword>
<dbReference type="PROSITE" id="PS00150">
    <property type="entry name" value="ACYLPHOSPHATASE_1"/>
    <property type="match status" value="1"/>
</dbReference>
<gene>
    <name evidence="9" type="ORF">H0A36_18570</name>
</gene>
<comment type="catalytic activity">
    <reaction evidence="4 5 6">
        <text>an acyl phosphate + H2O = a carboxylate + phosphate + H(+)</text>
        <dbReference type="Rhea" id="RHEA:14965"/>
        <dbReference type="ChEBI" id="CHEBI:15377"/>
        <dbReference type="ChEBI" id="CHEBI:15378"/>
        <dbReference type="ChEBI" id="CHEBI:29067"/>
        <dbReference type="ChEBI" id="CHEBI:43474"/>
        <dbReference type="ChEBI" id="CHEBI:59918"/>
        <dbReference type="EC" id="3.6.1.7"/>
    </reaction>
</comment>
<name>A0A853I8H2_9GAMM</name>
<feature type="active site" evidence="5">
    <location>
        <position position="20"/>
    </location>
</feature>
<protein>
    <recommendedName>
        <fullName evidence="3 5">Acylphosphatase</fullName>
        <ecNumber evidence="2 5">3.6.1.7</ecNumber>
    </recommendedName>
</protein>
<organism evidence="9 10">
    <name type="scientific">Spartinivicinus marinus</name>
    <dbReference type="NCBI Taxonomy" id="2994442"/>
    <lineage>
        <taxon>Bacteria</taxon>
        <taxon>Pseudomonadati</taxon>
        <taxon>Pseudomonadota</taxon>
        <taxon>Gammaproteobacteria</taxon>
        <taxon>Oceanospirillales</taxon>
        <taxon>Zooshikellaceae</taxon>
        <taxon>Spartinivicinus</taxon>
    </lineage>
</organism>